<gene>
    <name evidence="5" type="ORF">N5I20_15915</name>
    <name evidence="6" type="ORF">OJY61_06755</name>
</gene>
<dbReference type="Pfam" id="PF00581">
    <property type="entry name" value="Rhodanese"/>
    <property type="match status" value="2"/>
</dbReference>
<feature type="signal peptide" evidence="3">
    <location>
        <begin position="1"/>
        <end position="25"/>
    </location>
</feature>
<evidence type="ECO:0000256" key="1">
    <source>
        <dbReference type="ARBA" id="ARBA00022679"/>
    </source>
</evidence>
<feature type="domain" description="Rhodanese" evidence="4">
    <location>
        <begin position="301"/>
        <end position="422"/>
    </location>
</feature>
<dbReference type="InterPro" id="IPR036873">
    <property type="entry name" value="Rhodanese-like_dom_sf"/>
</dbReference>
<dbReference type="PROSITE" id="PS50206">
    <property type="entry name" value="RHODANESE_3"/>
    <property type="match status" value="3"/>
</dbReference>
<keyword evidence="3" id="KW-0732">Signal</keyword>
<evidence type="ECO:0000259" key="4">
    <source>
        <dbReference type="PROSITE" id="PS50206"/>
    </source>
</evidence>
<dbReference type="InterPro" id="IPR001307">
    <property type="entry name" value="Thiosulphate_STrfase_CS"/>
</dbReference>
<keyword evidence="1" id="KW-0808">Transferase</keyword>
<dbReference type="PROSITE" id="PS00380">
    <property type="entry name" value="RHODANESE_1"/>
    <property type="match status" value="1"/>
</dbReference>
<dbReference type="InterPro" id="IPR001763">
    <property type="entry name" value="Rhodanese-like_dom"/>
</dbReference>
<reference evidence="6" key="2">
    <citation type="submission" date="2023-04" db="EMBL/GenBank/DDBJ databases">
        <title>Whole Genome Sequence of Multi-drug resistant Aeromonas caviae as a gut pathogen in newborn.</title>
        <authorList>
            <person name="Jadhav S.V."/>
            <person name="Saroj S.D."/>
            <person name="Saha U.B."/>
            <person name="Sen S."/>
            <person name="Kher A."/>
        </authorList>
    </citation>
    <scope>NUCLEOTIDE SEQUENCE</scope>
    <source>
        <strain evidence="6">SVJ23</strain>
    </source>
</reference>
<dbReference type="SUPFAM" id="SSF52821">
    <property type="entry name" value="Rhodanese/Cell cycle control phosphatase"/>
    <property type="match status" value="3"/>
</dbReference>
<accession>A0A3G9I423</accession>
<dbReference type="Proteomes" id="UP001163285">
    <property type="component" value="Chromosome"/>
</dbReference>
<dbReference type="CDD" id="cd01449">
    <property type="entry name" value="TST_Repeat_2"/>
    <property type="match status" value="1"/>
</dbReference>
<dbReference type="Proteomes" id="UP001161704">
    <property type="component" value="Unassembled WGS sequence"/>
</dbReference>
<dbReference type="EMBL" id="CP110176">
    <property type="protein sequence ID" value="UZC87620.2"/>
    <property type="molecule type" value="Genomic_DNA"/>
</dbReference>
<evidence type="ECO:0000256" key="3">
    <source>
        <dbReference type="SAM" id="SignalP"/>
    </source>
</evidence>
<dbReference type="InterPro" id="IPR045078">
    <property type="entry name" value="TST/MPST-like"/>
</dbReference>
<feature type="domain" description="Rhodanese" evidence="4">
    <location>
        <begin position="37"/>
        <end position="137"/>
    </location>
</feature>
<organism evidence="5 7">
    <name type="scientific">Aeromonas caviae</name>
    <name type="common">Aeromonas punctata</name>
    <dbReference type="NCBI Taxonomy" id="648"/>
    <lineage>
        <taxon>Bacteria</taxon>
        <taxon>Pseudomonadati</taxon>
        <taxon>Pseudomonadota</taxon>
        <taxon>Gammaproteobacteria</taxon>
        <taxon>Aeromonadales</taxon>
        <taxon>Aeromonadaceae</taxon>
        <taxon>Aeromonas</taxon>
    </lineage>
</organism>
<dbReference type="PANTHER" id="PTHR11364">
    <property type="entry name" value="THIOSULFATE SULFERTANSFERASE"/>
    <property type="match status" value="1"/>
</dbReference>
<dbReference type="GO" id="GO:0004792">
    <property type="term" value="F:thiosulfate-cyanide sulfurtransferase activity"/>
    <property type="evidence" value="ECO:0007669"/>
    <property type="project" value="InterPro"/>
</dbReference>
<evidence type="ECO:0000256" key="2">
    <source>
        <dbReference type="ARBA" id="ARBA00022737"/>
    </source>
</evidence>
<dbReference type="AlphaFoldDB" id="A0A3G9I423"/>
<protein>
    <submittedName>
        <fullName evidence="5">Rhodanese-like domain-containing protein</fullName>
    </submittedName>
</protein>
<reference evidence="5" key="1">
    <citation type="submission" date="2022-09" db="EMBL/GenBank/DDBJ databases">
        <title>Intensive care unit water sources are persistently colonized with multi-drug resistant bacteria and are the site of extensive horizontal gene transfer of antibiotic resistance genes.</title>
        <authorList>
            <person name="Diorio-Toth L."/>
        </authorList>
    </citation>
    <scope>NUCLEOTIDE SEQUENCE</scope>
    <source>
        <strain evidence="5">GD03710</strain>
    </source>
</reference>
<keyword evidence="2" id="KW-0677">Repeat</keyword>
<evidence type="ECO:0000313" key="5">
    <source>
        <dbReference type="EMBL" id="MDH1506537.1"/>
    </source>
</evidence>
<feature type="domain" description="Rhodanese" evidence="4">
    <location>
        <begin position="172"/>
        <end position="267"/>
    </location>
</feature>
<evidence type="ECO:0000313" key="6">
    <source>
        <dbReference type="EMBL" id="UZC87620.2"/>
    </source>
</evidence>
<proteinExistence type="predicted"/>
<evidence type="ECO:0000313" key="7">
    <source>
        <dbReference type="Proteomes" id="UP001161704"/>
    </source>
</evidence>
<dbReference type="CDD" id="cd01448">
    <property type="entry name" value="TST_Repeat_1"/>
    <property type="match status" value="1"/>
</dbReference>
<dbReference type="SMART" id="SM00450">
    <property type="entry name" value="RHOD"/>
    <property type="match status" value="3"/>
</dbReference>
<sequence length="430" mass="48083">MKRMTGLWRSCLTALLLWCAWPVLAAELPPISLADAKGKEAVILDTRPSYFYQGWPMDGEKQGGHVAGAELLSAEWKYSDEEWPAALASKGLKADKPVALYGTPREVAEVARLLRQQGIKQLFELQGWKEAPREHLARWQQLVHPLWLADLQAGKPVIAAPKGEWKVFEVDWGSPKAYLLSHIPGAGYIDTNRLEGEPLWNKVSDEALKALLLENGIRHDTTVILYGRNTMAAARAAHLMMYAGVEDVRLLDGGLEAWFVQHLRTETGLANKFTPAKEFGVAIPAHPEYYTTLDQAKALLKQPDGALVSVRTWDEFVGNTSGYSYIKPKGDIPGARWGHGGVDANSMSDFHNPDGTMKPAREILAMWDEWNIEPTQQAAFYCGTGWRASEAFFYAWLMDWKRISVYDGGWFEWSMDPANPTVTGERKPGK</sequence>
<dbReference type="Gene3D" id="3.40.250.10">
    <property type="entry name" value="Rhodanese-like domain"/>
    <property type="match status" value="3"/>
</dbReference>
<dbReference type="PANTHER" id="PTHR11364:SF27">
    <property type="entry name" value="SULFURTRANSFERASE"/>
    <property type="match status" value="1"/>
</dbReference>
<dbReference type="EMBL" id="JAOCIZ010000069">
    <property type="protein sequence ID" value="MDH1506537.1"/>
    <property type="molecule type" value="Genomic_DNA"/>
</dbReference>
<feature type="chain" id="PRO_5041544859" evidence="3">
    <location>
        <begin position="26"/>
        <end position="430"/>
    </location>
</feature>
<name>A0A3G9I423_AERCA</name>